<keyword evidence="4" id="KW-1185">Reference proteome</keyword>
<reference evidence="3" key="1">
    <citation type="journal article" date="2020" name="Stud. Mycol.">
        <title>101 Dothideomycetes genomes: a test case for predicting lifestyles and emergence of pathogens.</title>
        <authorList>
            <person name="Haridas S."/>
            <person name="Albert R."/>
            <person name="Binder M."/>
            <person name="Bloem J."/>
            <person name="Labutti K."/>
            <person name="Salamov A."/>
            <person name="Andreopoulos B."/>
            <person name="Baker S."/>
            <person name="Barry K."/>
            <person name="Bills G."/>
            <person name="Bluhm B."/>
            <person name="Cannon C."/>
            <person name="Castanera R."/>
            <person name="Culley D."/>
            <person name="Daum C."/>
            <person name="Ezra D."/>
            <person name="Gonzalez J."/>
            <person name="Henrissat B."/>
            <person name="Kuo A."/>
            <person name="Liang C."/>
            <person name="Lipzen A."/>
            <person name="Lutzoni F."/>
            <person name="Magnuson J."/>
            <person name="Mondo S."/>
            <person name="Nolan M."/>
            <person name="Ohm R."/>
            <person name="Pangilinan J."/>
            <person name="Park H.-J."/>
            <person name="Ramirez L."/>
            <person name="Alfaro M."/>
            <person name="Sun H."/>
            <person name="Tritt A."/>
            <person name="Yoshinaga Y."/>
            <person name="Zwiers L.-H."/>
            <person name="Turgeon B."/>
            <person name="Goodwin S."/>
            <person name="Spatafora J."/>
            <person name="Crous P."/>
            <person name="Grigoriev I."/>
        </authorList>
    </citation>
    <scope>NUCLEOTIDE SEQUENCE</scope>
    <source>
        <strain evidence="3">CBS 107.79</strain>
    </source>
</reference>
<name>A0A6A5UQ44_9PLEO</name>
<evidence type="ECO:0000256" key="1">
    <source>
        <dbReference type="SAM" id="MobiDB-lite"/>
    </source>
</evidence>
<dbReference type="OrthoDB" id="10632355at2759"/>
<accession>A0A6A5UQ44</accession>
<sequence>MVFNFYIPLTTHTFERHASAETATIALPANYTDATPAMEEPERIASHLLTALDTIKPPIIEAILEVTDTAQTILVFAIGLALAVLMLYAMSILINLIAFPFTRKKTVEQLMAHSLGKTAYWVVAAWKEGWTAAAGNNDTRDGEARLKRARVALHVVPAQSNPDTKEDFKMITDVDQQQEDKTPEADRRNELFEGDAPAEDGELVENMWVRDL</sequence>
<feature type="region of interest" description="Disordered" evidence="1">
    <location>
        <begin position="174"/>
        <end position="197"/>
    </location>
</feature>
<dbReference type="Proteomes" id="UP000800036">
    <property type="component" value="Unassembled WGS sequence"/>
</dbReference>
<dbReference type="EMBL" id="ML976744">
    <property type="protein sequence ID" value="KAF1966530.1"/>
    <property type="molecule type" value="Genomic_DNA"/>
</dbReference>
<dbReference type="AlphaFoldDB" id="A0A6A5UQ44"/>
<keyword evidence="2" id="KW-0812">Transmembrane</keyword>
<protein>
    <submittedName>
        <fullName evidence="3">Uncharacterized protein</fullName>
    </submittedName>
</protein>
<proteinExistence type="predicted"/>
<organism evidence="3 4">
    <name type="scientific">Bimuria novae-zelandiae CBS 107.79</name>
    <dbReference type="NCBI Taxonomy" id="1447943"/>
    <lineage>
        <taxon>Eukaryota</taxon>
        <taxon>Fungi</taxon>
        <taxon>Dikarya</taxon>
        <taxon>Ascomycota</taxon>
        <taxon>Pezizomycotina</taxon>
        <taxon>Dothideomycetes</taxon>
        <taxon>Pleosporomycetidae</taxon>
        <taxon>Pleosporales</taxon>
        <taxon>Massarineae</taxon>
        <taxon>Didymosphaeriaceae</taxon>
        <taxon>Bimuria</taxon>
    </lineage>
</organism>
<keyword evidence="2" id="KW-1133">Transmembrane helix</keyword>
<evidence type="ECO:0000256" key="2">
    <source>
        <dbReference type="SAM" id="Phobius"/>
    </source>
</evidence>
<feature type="compositionally biased region" description="Basic and acidic residues" evidence="1">
    <location>
        <begin position="174"/>
        <end position="191"/>
    </location>
</feature>
<evidence type="ECO:0000313" key="4">
    <source>
        <dbReference type="Proteomes" id="UP000800036"/>
    </source>
</evidence>
<feature type="transmembrane region" description="Helical" evidence="2">
    <location>
        <begin position="73"/>
        <end position="101"/>
    </location>
</feature>
<keyword evidence="2" id="KW-0472">Membrane</keyword>
<evidence type="ECO:0000313" key="3">
    <source>
        <dbReference type="EMBL" id="KAF1966530.1"/>
    </source>
</evidence>
<gene>
    <name evidence="3" type="ORF">BU23DRAFT_315741</name>
</gene>